<proteinExistence type="predicted"/>
<dbReference type="EMBL" id="JAYGJQ010000002">
    <property type="protein sequence ID" value="MEA9356871.1"/>
    <property type="molecule type" value="Genomic_DNA"/>
</dbReference>
<feature type="region of interest" description="Disordered" evidence="1">
    <location>
        <begin position="459"/>
        <end position="483"/>
    </location>
</feature>
<evidence type="ECO:0000313" key="3">
    <source>
        <dbReference type="EMBL" id="MEA9356871.1"/>
    </source>
</evidence>
<feature type="chain" id="PRO_5045372620" evidence="2">
    <location>
        <begin position="22"/>
        <end position="483"/>
    </location>
</feature>
<gene>
    <name evidence="3" type="ORF">SHI21_11670</name>
</gene>
<evidence type="ECO:0000256" key="1">
    <source>
        <dbReference type="SAM" id="MobiDB-lite"/>
    </source>
</evidence>
<protein>
    <submittedName>
        <fullName evidence="3">Uncharacterized protein</fullName>
    </submittedName>
</protein>
<comment type="caution">
    <text evidence="3">The sequence shown here is derived from an EMBL/GenBank/DDBJ whole genome shotgun (WGS) entry which is preliminary data.</text>
</comment>
<sequence>MSKIKKFTLLGLSLMTTQAYALFDSCGDRLKAMEVDEREVETLCTKYEKSIDKMALAAGSSDEKKTINFLLNSTIEVLPEVKVGIGVLWGTGKIQTYKRLALSPDNALKVVRAIPEEALDTFPYLMAALYPERKGMDEGDLNTDEVFYDTMDIIKRIPAEKLKNAGLVAKSYHGKPKDLDKLVNSLPSEKLLSLGTLLEKMPLNKALEFNSKYTQLEIICGLSFPAADESNLSANVQTCNSFKNGELCKAKSMVFETLSKNHMKPGVEKYFKHLNESDLFTNNQAFLIQTLFSKDSYRTVMDEVFKNENISDELLAQIVNVLQTPNASPESILKLLQQNKTPSSKMSLPQDFRFSPKVPFKDREKGCYELEEAHAQLLSYKRTHEVECKKYFSDKQMLTCDVQAVVGYIDNSTECAYEVFLTPIFAAPGAKSCYTNDLQDSLAALKGVNGKSKRDEKVLINDSKKVKDSTPSDKVETKKAMAK</sequence>
<keyword evidence="2" id="KW-0732">Signal</keyword>
<reference evidence="3 4" key="1">
    <citation type="submission" date="2023-11" db="EMBL/GenBank/DDBJ databases">
        <title>A Novel Polar Bacteriovorax (B. antarcticus) Isolated from the Biocrust in Antarctica.</title>
        <authorList>
            <person name="Mun W."/>
            <person name="Choi S.Y."/>
            <person name="Mitchell R.J."/>
        </authorList>
    </citation>
    <scope>NUCLEOTIDE SEQUENCE [LARGE SCALE GENOMIC DNA]</scope>
    <source>
        <strain evidence="3 4">PP10</strain>
    </source>
</reference>
<accession>A0ABU5VV02</accession>
<evidence type="ECO:0000256" key="2">
    <source>
        <dbReference type="SAM" id="SignalP"/>
    </source>
</evidence>
<evidence type="ECO:0000313" key="4">
    <source>
        <dbReference type="Proteomes" id="UP001302274"/>
    </source>
</evidence>
<dbReference type="Proteomes" id="UP001302274">
    <property type="component" value="Unassembled WGS sequence"/>
</dbReference>
<feature type="signal peptide" evidence="2">
    <location>
        <begin position="1"/>
        <end position="21"/>
    </location>
</feature>
<dbReference type="RefSeq" id="WP_323576766.1">
    <property type="nucleotide sequence ID" value="NZ_JAYGJQ010000002.1"/>
</dbReference>
<organism evidence="3 4">
    <name type="scientific">Bacteriovorax antarcticus</name>
    <dbReference type="NCBI Taxonomy" id="3088717"/>
    <lineage>
        <taxon>Bacteria</taxon>
        <taxon>Pseudomonadati</taxon>
        <taxon>Bdellovibrionota</taxon>
        <taxon>Bacteriovoracia</taxon>
        <taxon>Bacteriovoracales</taxon>
        <taxon>Bacteriovoracaceae</taxon>
        <taxon>Bacteriovorax</taxon>
    </lineage>
</organism>
<name>A0ABU5VV02_9BACT</name>
<keyword evidence="4" id="KW-1185">Reference proteome</keyword>